<name>A0A8B7ZF76_ACAPL</name>
<feature type="domain" description="Reticulon" evidence="8">
    <location>
        <begin position="165"/>
        <end position="352"/>
    </location>
</feature>
<dbReference type="GO" id="GO:0005789">
    <property type="term" value="C:endoplasmic reticulum membrane"/>
    <property type="evidence" value="ECO:0007669"/>
    <property type="project" value="UniProtKB-SubCell"/>
</dbReference>
<dbReference type="KEGG" id="aplc:110986235"/>
<gene>
    <name evidence="10" type="primary">LOC110986235</name>
</gene>
<reference evidence="10" key="1">
    <citation type="submission" date="2025-08" db="UniProtKB">
        <authorList>
            <consortium name="RefSeq"/>
        </authorList>
    </citation>
    <scope>IDENTIFICATION</scope>
</reference>
<dbReference type="Gene3D" id="1.20.5.2480">
    <property type="match status" value="1"/>
</dbReference>
<accession>A0A8B7ZF76</accession>
<evidence type="ECO:0000313" key="9">
    <source>
        <dbReference type="Proteomes" id="UP000694845"/>
    </source>
</evidence>
<comment type="subcellular location">
    <subcellularLocation>
        <location evidence="1 6">Endoplasmic reticulum membrane</location>
        <topology evidence="1 6">Multi-pass membrane protein</topology>
    </subcellularLocation>
</comment>
<evidence type="ECO:0000256" key="3">
    <source>
        <dbReference type="ARBA" id="ARBA00022824"/>
    </source>
</evidence>
<dbReference type="Pfam" id="PF02453">
    <property type="entry name" value="Reticulon"/>
    <property type="match status" value="1"/>
</dbReference>
<sequence length="352" mass="38776">MADFDQFSAEPTHESYDNDFERLDPDSVEGKIAGENPEEDLYSADSSQIPTGELLSFEDSPPTETPRSGFDAGFSNPIPEAVPDSTSYEPESTPDAPSDPWAASEAVERQPTPPPAPAPIQTEPEPEPTPAAPVKEYEPTPTPPSSPALGALIDTSKIDPRGLPVVELIYWRDPKKTGPVFASVLLVLLALSMCSFISVVAYLLLAVMTVTISFRVYKTVMQAVQKTGEGHPFKPYLDQDITLSKVQVEKYTDKVIDHINAHSGSLRHLLLVEDLVDSIKFAVVLWLLTYVGAWFNGLTLVMLAWIDLFTLPIVYEKYQVQIDDAVGKAHAQINTVIANIKTKIPWLKKKEE</sequence>
<evidence type="ECO:0000256" key="6">
    <source>
        <dbReference type="RuleBase" id="RU363132"/>
    </source>
</evidence>
<evidence type="ECO:0000313" key="10">
    <source>
        <dbReference type="RefSeq" id="XP_022103647.1"/>
    </source>
</evidence>
<evidence type="ECO:0000256" key="1">
    <source>
        <dbReference type="ARBA" id="ARBA00004477"/>
    </source>
</evidence>
<dbReference type="PROSITE" id="PS50845">
    <property type="entry name" value="RETICULON"/>
    <property type="match status" value="1"/>
</dbReference>
<dbReference type="Proteomes" id="UP000694845">
    <property type="component" value="Unplaced"/>
</dbReference>
<proteinExistence type="predicted"/>
<dbReference type="OMA" id="GRNDTTH"/>
<dbReference type="AlphaFoldDB" id="A0A8B7ZF76"/>
<keyword evidence="2 6" id="KW-0812">Transmembrane</keyword>
<evidence type="ECO:0000256" key="4">
    <source>
        <dbReference type="ARBA" id="ARBA00022989"/>
    </source>
</evidence>
<comment type="caution">
    <text evidence="6">Lacks conserved residue(s) required for the propagation of feature annotation.</text>
</comment>
<dbReference type="PANTHER" id="PTHR45799:SF2">
    <property type="entry name" value="RETICULON-LIKE PROTEIN"/>
    <property type="match status" value="1"/>
</dbReference>
<feature type="transmembrane region" description="Helical" evidence="6">
    <location>
        <begin position="283"/>
        <end position="306"/>
    </location>
</feature>
<evidence type="ECO:0000256" key="2">
    <source>
        <dbReference type="ARBA" id="ARBA00022692"/>
    </source>
</evidence>
<evidence type="ECO:0000256" key="5">
    <source>
        <dbReference type="ARBA" id="ARBA00023136"/>
    </source>
</evidence>
<dbReference type="GeneID" id="110986235"/>
<dbReference type="OrthoDB" id="567788at2759"/>
<dbReference type="InterPro" id="IPR003388">
    <property type="entry name" value="Reticulon"/>
</dbReference>
<keyword evidence="5 6" id="KW-0472">Membrane</keyword>
<keyword evidence="4 6" id="KW-1133">Transmembrane helix</keyword>
<keyword evidence="9" id="KW-1185">Reference proteome</keyword>
<feature type="compositionally biased region" description="Basic and acidic residues" evidence="7">
    <location>
        <begin position="11"/>
        <end position="29"/>
    </location>
</feature>
<dbReference type="GO" id="GO:0030424">
    <property type="term" value="C:axon"/>
    <property type="evidence" value="ECO:0007669"/>
    <property type="project" value="TreeGrafter"/>
</dbReference>
<dbReference type="InterPro" id="IPR046964">
    <property type="entry name" value="RTN1-4"/>
</dbReference>
<dbReference type="PANTHER" id="PTHR45799">
    <property type="entry name" value="RETICULON-LIKE PROTEIN"/>
    <property type="match status" value="1"/>
</dbReference>
<keyword evidence="3 6" id="KW-0256">Endoplasmic reticulum</keyword>
<organism evidence="9 10">
    <name type="scientific">Acanthaster planci</name>
    <name type="common">Crown-of-thorns starfish</name>
    <dbReference type="NCBI Taxonomy" id="133434"/>
    <lineage>
        <taxon>Eukaryota</taxon>
        <taxon>Metazoa</taxon>
        <taxon>Echinodermata</taxon>
        <taxon>Eleutherozoa</taxon>
        <taxon>Asterozoa</taxon>
        <taxon>Asteroidea</taxon>
        <taxon>Valvatacea</taxon>
        <taxon>Valvatida</taxon>
        <taxon>Acanthasteridae</taxon>
        <taxon>Acanthaster</taxon>
    </lineage>
</organism>
<feature type="region of interest" description="Disordered" evidence="7">
    <location>
        <begin position="1"/>
        <end position="150"/>
    </location>
</feature>
<evidence type="ECO:0000259" key="8">
    <source>
        <dbReference type="PROSITE" id="PS50845"/>
    </source>
</evidence>
<dbReference type="RefSeq" id="XP_022103647.1">
    <property type="nucleotide sequence ID" value="XM_022247955.1"/>
</dbReference>
<protein>
    <recommendedName>
        <fullName evidence="6">Reticulon-like protein</fullName>
    </recommendedName>
</protein>
<evidence type="ECO:0000256" key="7">
    <source>
        <dbReference type="SAM" id="MobiDB-lite"/>
    </source>
</evidence>